<evidence type="ECO:0000313" key="2">
    <source>
        <dbReference type="EMBL" id="MBB4678020.1"/>
    </source>
</evidence>
<feature type="region of interest" description="Disordered" evidence="1">
    <location>
        <begin position="205"/>
        <end position="225"/>
    </location>
</feature>
<gene>
    <name evidence="2" type="ORF">HNR67_004138</name>
</gene>
<evidence type="ECO:0000313" key="3">
    <source>
        <dbReference type="Proteomes" id="UP000533598"/>
    </source>
</evidence>
<reference evidence="2 3" key="1">
    <citation type="submission" date="2020-08" db="EMBL/GenBank/DDBJ databases">
        <title>Sequencing the genomes of 1000 actinobacteria strains.</title>
        <authorList>
            <person name="Klenk H.-P."/>
        </authorList>
    </citation>
    <scope>NUCLEOTIDE SEQUENCE [LARGE SCALE GENOMIC DNA]</scope>
    <source>
        <strain evidence="2 3">DSM 44230</strain>
    </source>
</reference>
<comment type="caution">
    <text evidence="2">The sequence shown here is derived from an EMBL/GenBank/DDBJ whole genome shotgun (WGS) entry which is preliminary data.</text>
</comment>
<dbReference type="AlphaFoldDB" id="A0A7W7FUF6"/>
<dbReference type="RefSeq" id="WP_185003900.1">
    <property type="nucleotide sequence ID" value="NZ_BAAAUI010000027.1"/>
</dbReference>
<feature type="region of interest" description="Disordered" evidence="1">
    <location>
        <begin position="266"/>
        <end position="323"/>
    </location>
</feature>
<proteinExistence type="predicted"/>
<name>A0A7W7FUF6_9PSEU</name>
<protein>
    <submittedName>
        <fullName evidence="2">Uncharacterized protein</fullName>
    </submittedName>
</protein>
<evidence type="ECO:0000256" key="1">
    <source>
        <dbReference type="SAM" id="MobiDB-lite"/>
    </source>
</evidence>
<keyword evidence="3" id="KW-1185">Reference proteome</keyword>
<dbReference type="EMBL" id="JACHMH010000001">
    <property type="protein sequence ID" value="MBB4678020.1"/>
    <property type="molecule type" value="Genomic_DNA"/>
</dbReference>
<organism evidence="2 3">
    <name type="scientific">Crossiella cryophila</name>
    <dbReference type="NCBI Taxonomy" id="43355"/>
    <lineage>
        <taxon>Bacteria</taxon>
        <taxon>Bacillati</taxon>
        <taxon>Actinomycetota</taxon>
        <taxon>Actinomycetes</taxon>
        <taxon>Pseudonocardiales</taxon>
        <taxon>Pseudonocardiaceae</taxon>
        <taxon>Crossiella</taxon>
    </lineage>
</organism>
<sequence length="756" mass="79635">MGLLPAEIPDIPEVRAEIVPARLARKLAPLFGVPWPRGPFGTRTWVCDYNKLTLSEIARGAPMPGRRSDTAVAGEADWAIVDRVAVTRPGGALPNEIPNATLNRFGPDTKAAVVLTAANRLLDPVTDAIETALARLVSADGTPLPARLRVVAWAALVLEAFRTQPALVAAAIRARTIQRELLVEWQLPLAESIAALPLTRSEVGRPQPVVEGAGSRAKDGGAADRGGVAGAVDWGAADRGGADRGGVAGAADRGVADRGGVAGLADRGAADRGAAESGGVTGAADRGAAERGGAAGAADRGAAERGGAARGRDTASASRPRELDLADRTVRGLGVSAPDDLVDRLLRQLMAIGTRQSSSHLWLSERAPGQLAVEALVPPTEVLGRYVEQLGHLLDGEPDGVDVLPRVPSATEVSGLPVLARRAVVIGLLAVLRQVRFDVRARELTRAGIVPSLAQVALLATESLGADDPVTVLGRCRVADMTVHTLRHDRRHDLAEPLAELMSQVERCVQLAEAGVVDRGAAAEAISSANVEINIVRRTNATDPDGKLPPPEELDDWLQETWAAYRRVLEPVGGEGDAELSVGHHLHNYASYLTTHPDREADLVAGVELFAQTVIPARQRYWQRTRSFLPLRQSLQIASRATTTLSGLAAGSGRAEQARQWAGMGFDWISRALAEEETVALLAQVSEPAAHFCLLAVPALLTAVEHGVAGADEVAVAGRLLGIAEQWARLVTEGDESSYSHHDRLVGLRARLALLG</sequence>
<accession>A0A7W7FUF6</accession>
<dbReference type="Proteomes" id="UP000533598">
    <property type="component" value="Unassembled WGS sequence"/>
</dbReference>